<accession>A0A6G1INI9</accession>
<reference evidence="2" key="1">
    <citation type="journal article" date="2020" name="Stud. Mycol.">
        <title>101 Dothideomycetes genomes: a test case for predicting lifestyles and emergence of pathogens.</title>
        <authorList>
            <person name="Haridas S."/>
            <person name="Albert R."/>
            <person name="Binder M."/>
            <person name="Bloem J."/>
            <person name="Labutti K."/>
            <person name="Salamov A."/>
            <person name="Andreopoulos B."/>
            <person name="Baker S."/>
            <person name="Barry K."/>
            <person name="Bills G."/>
            <person name="Bluhm B."/>
            <person name="Cannon C."/>
            <person name="Castanera R."/>
            <person name="Culley D."/>
            <person name="Daum C."/>
            <person name="Ezra D."/>
            <person name="Gonzalez J."/>
            <person name="Henrissat B."/>
            <person name="Kuo A."/>
            <person name="Liang C."/>
            <person name="Lipzen A."/>
            <person name="Lutzoni F."/>
            <person name="Magnuson J."/>
            <person name="Mondo S."/>
            <person name="Nolan M."/>
            <person name="Ohm R."/>
            <person name="Pangilinan J."/>
            <person name="Park H.-J."/>
            <person name="Ramirez L."/>
            <person name="Alfaro M."/>
            <person name="Sun H."/>
            <person name="Tritt A."/>
            <person name="Yoshinaga Y."/>
            <person name="Zwiers L.-H."/>
            <person name="Turgeon B."/>
            <person name="Goodwin S."/>
            <person name="Spatafora J."/>
            <person name="Crous P."/>
            <person name="Grigoriev I."/>
        </authorList>
    </citation>
    <scope>NUCLEOTIDE SEQUENCE</scope>
    <source>
        <strain evidence="2">CBS 122367</strain>
    </source>
</reference>
<keyword evidence="1" id="KW-1133">Transmembrane helix</keyword>
<feature type="transmembrane region" description="Helical" evidence="1">
    <location>
        <begin position="182"/>
        <end position="206"/>
    </location>
</feature>
<dbReference type="AlphaFoldDB" id="A0A6G1INI9"/>
<evidence type="ECO:0000313" key="3">
    <source>
        <dbReference type="Proteomes" id="UP000799291"/>
    </source>
</evidence>
<organism evidence="2 3">
    <name type="scientific">Lentithecium fluviatile CBS 122367</name>
    <dbReference type="NCBI Taxonomy" id="1168545"/>
    <lineage>
        <taxon>Eukaryota</taxon>
        <taxon>Fungi</taxon>
        <taxon>Dikarya</taxon>
        <taxon>Ascomycota</taxon>
        <taxon>Pezizomycotina</taxon>
        <taxon>Dothideomycetes</taxon>
        <taxon>Pleosporomycetidae</taxon>
        <taxon>Pleosporales</taxon>
        <taxon>Massarineae</taxon>
        <taxon>Lentitheciaceae</taxon>
        <taxon>Lentithecium</taxon>
    </lineage>
</organism>
<evidence type="ECO:0000313" key="2">
    <source>
        <dbReference type="EMBL" id="KAF2679814.1"/>
    </source>
</evidence>
<name>A0A6G1INI9_9PLEO</name>
<feature type="transmembrane region" description="Helical" evidence="1">
    <location>
        <begin position="143"/>
        <end position="161"/>
    </location>
</feature>
<dbReference type="EMBL" id="MU005601">
    <property type="protein sequence ID" value="KAF2679814.1"/>
    <property type="molecule type" value="Genomic_DNA"/>
</dbReference>
<keyword evidence="1" id="KW-0812">Transmembrane</keyword>
<feature type="transmembrane region" description="Helical" evidence="1">
    <location>
        <begin position="23"/>
        <end position="42"/>
    </location>
</feature>
<evidence type="ECO:0000256" key="1">
    <source>
        <dbReference type="SAM" id="Phobius"/>
    </source>
</evidence>
<protein>
    <submittedName>
        <fullName evidence="2">Uncharacterized protein</fullName>
    </submittedName>
</protein>
<dbReference type="Proteomes" id="UP000799291">
    <property type="component" value="Unassembled WGS sequence"/>
</dbReference>
<feature type="transmembrane region" description="Helical" evidence="1">
    <location>
        <begin position="75"/>
        <end position="96"/>
    </location>
</feature>
<keyword evidence="3" id="KW-1185">Reference proteome</keyword>
<sequence>MDYLDKITAFANPPYNAIGSTLFLSYIILALYCTTSIVLSLYRQYNSISSQKPSKDQTDQQLIAIQNARKRHVKIYAFLASISFATLSYHMLSFLINSYVQWASNKWLLIRTLSREHLRGWMWDSTLFESFAKELVSDGASTVWTQAAILTTWFWNVWMAGKAQKHGFTMETMAPYIMLSQILPISFAAALFIIQLHLSALGASPISAEKETKTDETPQPKPKKPYKRTTLTLPTILLNAALICLPPLRNHPAFVPLVLLTRLILFMPYSDRISLRDEQVVQSISISGGFVVANFAMLRKVVGWRDVLGVLRVGGEAVKTLVWDAQISAVVYAVLGWGGGV</sequence>
<dbReference type="OrthoDB" id="18595at2759"/>
<gene>
    <name evidence="2" type="ORF">K458DRAFT_490424</name>
</gene>
<keyword evidence="1" id="KW-0472">Membrane</keyword>
<proteinExistence type="predicted"/>